<evidence type="ECO:0000256" key="3">
    <source>
        <dbReference type="ARBA" id="ARBA00012865"/>
    </source>
</evidence>
<feature type="domain" description="Beta-lactamase class A catalytic" evidence="8">
    <location>
        <begin position="50"/>
        <end position="266"/>
    </location>
</feature>
<dbReference type="Gene3D" id="3.40.710.10">
    <property type="entry name" value="DD-peptidase/beta-lactamase superfamily"/>
    <property type="match status" value="1"/>
</dbReference>
<proteinExistence type="inferred from homology"/>
<dbReference type="PANTHER" id="PTHR35333">
    <property type="entry name" value="BETA-LACTAMASE"/>
    <property type="match status" value="1"/>
</dbReference>
<dbReference type="InterPro" id="IPR000871">
    <property type="entry name" value="Beta-lactam_class-A"/>
</dbReference>
<dbReference type="Pfam" id="PF13354">
    <property type="entry name" value="Beta-lactamase2"/>
    <property type="match status" value="1"/>
</dbReference>
<dbReference type="NCBIfam" id="NF033103">
    <property type="entry name" value="bla_class_A"/>
    <property type="match status" value="1"/>
</dbReference>
<comment type="catalytic activity">
    <reaction evidence="1 6">
        <text>a beta-lactam + H2O = a substituted beta-amino acid</text>
        <dbReference type="Rhea" id="RHEA:20401"/>
        <dbReference type="ChEBI" id="CHEBI:15377"/>
        <dbReference type="ChEBI" id="CHEBI:35627"/>
        <dbReference type="ChEBI" id="CHEBI:140347"/>
        <dbReference type="EC" id="3.5.2.6"/>
    </reaction>
</comment>
<organism evidence="9 10">
    <name type="scientific">Rhodoplanes elegans</name>
    <dbReference type="NCBI Taxonomy" id="29408"/>
    <lineage>
        <taxon>Bacteria</taxon>
        <taxon>Pseudomonadati</taxon>
        <taxon>Pseudomonadota</taxon>
        <taxon>Alphaproteobacteria</taxon>
        <taxon>Hyphomicrobiales</taxon>
        <taxon>Nitrobacteraceae</taxon>
        <taxon>Rhodoplanes</taxon>
    </lineage>
</organism>
<dbReference type="SUPFAM" id="SSF56601">
    <property type="entry name" value="beta-lactamase/transpeptidase-like"/>
    <property type="match status" value="1"/>
</dbReference>
<reference evidence="9 10" key="1">
    <citation type="submission" date="2017-07" db="EMBL/GenBank/DDBJ databases">
        <title>Draft Genome Sequences of Select Purple Nonsulfur Bacteria.</title>
        <authorList>
            <person name="Lasarre B."/>
            <person name="Mckinlay J.B."/>
        </authorList>
    </citation>
    <scope>NUCLEOTIDE SEQUENCE [LARGE SCALE GENOMIC DNA]</scope>
    <source>
        <strain evidence="9 10">DSM 11907</strain>
    </source>
</reference>
<accession>A0A327JY80</accession>
<dbReference type="AlphaFoldDB" id="A0A327JY80"/>
<evidence type="ECO:0000259" key="8">
    <source>
        <dbReference type="Pfam" id="PF13354"/>
    </source>
</evidence>
<feature type="signal peptide" evidence="7">
    <location>
        <begin position="1"/>
        <end position="20"/>
    </location>
</feature>
<name>A0A327JY80_9BRAD</name>
<dbReference type="GO" id="GO:0030655">
    <property type="term" value="P:beta-lactam antibiotic catabolic process"/>
    <property type="evidence" value="ECO:0007669"/>
    <property type="project" value="InterPro"/>
</dbReference>
<dbReference type="GO" id="GO:0008800">
    <property type="term" value="F:beta-lactamase activity"/>
    <property type="evidence" value="ECO:0007669"/>
    <property type="project" value="UniProtKB-UniRule"/>
</dbReference>
<keyword evidence="7" id="KW-0732">Signal</keyword>
<protein>
    <recommendedName>
        <fullName evidence="3 6">Beta-lactamase</fullName>
        <ecNumber evidence="3 6">3.5.2.6</ecNumber>
    </recommendedName>
</protein>
<dbReference type="InterPro" id="IPR012338">
    <property type="entry name" value="Beta-lactam/transpept-like"/>
</dbReference>
<keyword evidence="4 6" id="KW-0378">Hydrolase</keyword>
<dbReference type="OrthoDB" id="9784149at2"/>
<evidence type="ECO:0000313" key="9">
    <source>
        <dbReference type="EMBL" id="RAI29932.1"/>
    </source>
</evidence>
<evidence type="ECO:0000256" key="7">
    <source>
        <dbReference type="SAM" id="SignalP"/>
    </source>
</evidence>
<dbReference type="PROSITE" id="PS00146">
    <property type="entry name" value="BETA_LACTAMASE_A"/>
    <property type="match status" value="1"/>
</dbReference>
<dbReference type="InterPro" id="IPR023650">
    <property type="entry name" value="Beta-lactam_class-A_AS"/>
</dbReference>
<evidence type="ECO:0000256" key="5">
    <source>
        <dbReference type="ARBA" id="ARBA00023251"/>
    </source>
</evidence>
<evidence type="ECO:0000313" key="10">
    <source>
        <dbReference type="Proteomes" id="UP000248863"/>
    </source>
</evidence>
<gene>
    <name evidence="9" type="ORF">CH338_28160</name>
</gene>
<comment type="caution">
    <text evidence="9">The sequence shown here is derived from an EMBL/GenBank/DDBJ whole genome shotgun (WGS) entry which is preliminary data.</text>
</comment>
<dbReference type="EMBL" id="NPEU01000649">
    <property type="protein sequence ID" value="RAI29932.1"/>
    <property type="molecule type" value="Genomic_DNA"/>
</dbReference>
<evidence type="ECO:0000256" key="4">
    <source>
        <dbReference type="ARBA" id="ARBA00022801"/>
    </source>
</evidence>
<dbReference type="EC" id="3.5.2.6" evidence="3 6"/>
<dbReference type="InterPro" id="IPR006311">
    <property type="entry name" value="TAT_signal"/>
</dbReference>
<dbReference type="GO" id="GO:0046677">
    <property type="term" value="P:response to antibiotic"/>
    <property type="evidence" value="ECO:0007669"/>
    <property type="project" value="UniProtKB-UniRule"/>
</dbReference>
<evidence type="ECO:0000256" key="1">
    <source>
        <dbReference type="ARBA" id="ARBA00001526"/>
    </source>
</evidence>
<feature type="chain" id="PRO_5016415269" description="Beta-lactamase" evidence="7">
    <location>
        <begin position="21"/>
        <end position="292"/>
    </location>
</feature>
<dbReference type="RefSeq" id="WP_111360400.1">
    <property type="nucleotide sequence ID" value="NZ_NHSK01000232.1"/>
</dbReference>
<dbReference type="PROSITE" id="PS51318">
    <property type="entry name" value="TAT"/>
    <property type="match status" value="1"/>
</dbReference>
<dbReference type="Proteomes" id="UP000248863">
    <property type="component" value="Unassembled WGS sequence"/>
</dbReference>
<keyword evidence="10" id="KW-1185">Reference proteome</keyword>
<comment type="similarity">
    <text evidence="2 6">Belongs to the class-A beta-lactamase family.</text>
</comment>
<dbReference type="InterPro" id="IPR045155">
    <property type="entry name" value="Beta-lactam_cat"/>
</dbReference>
<keyword evidence="5 6" id="KW-0046">Antibiotic resistance</keyword>
<evidence type="ECO:0000256" key="6">
    <source>
        <dbReference type="RuleBase" id="RU361140"/>
    </source>
</evidence>
<dbReference type="PANTHER" id="PTHR35333:SF3">
    <property type="entry name" value="BETA-LACTAMASE-TYPE TRANSPEPTIDASE FOLD CONTAINING PROTEIN"/>
    <property type="match status" value="1"/>
</dbReference>
<evidence type="ECO:0000256" key="2">
    <source>
        <dbReference type="ARBA" id="ARBA00009009"/>
    </source>
</evidence>
<sequence length="292" mass="30074">MMDRRRFAAAAGAAALVAVAGPSGLAAAPGLADLADDFARIERDSGGRLGVAVIDAATGARTGHRADERFAMCSTFKLLLAAAVLARVDAGRETLDRRIPIDPAALLDWAPLTRPNAGGTMTVAALAEAAMVMSDNTAANLLLDTLGGPLGLTAWLRLLGDPVTRLDRTEPTLNEALPGDPRDTTTPAAMAADIERLVLGDALSPASRDTLTGWLVGNRTGAARLRAGLPKDFRVGDKTGTGERGATNDVGLFWPPERRPVIVAVYLTETTAPAAARDATIAAVAKAVAGAL</sequence>
<dbReference type="PRINTS" id="PR00118">
    <property type="entry name" value="BLACTAMASEA"/>
</dbReference>